<dbReference type="InterPro" id="IPR050469">
    <property type="entry name" value="Diguanylate_Cyclase"/>
</dbReference>
<name>A0ABT1SBN8_9FIRM</name>
<feature type="domain" description="GGDEF" evidence="2">
    <location>
        <begin position="282"/>
        <end position="419"/>
    </location>
</feature>
<feature type="transmembrane region" description="Helical" evidence="1">
    <location>
        <begin position="217"/>
        <end position="237"/>
    </location>
</feature>
<dbReference type="InterPro" id="IPR029787">
    <property type="entry name" value="Nucleotide_cyclase"/>
</dbReference>
<dbReference type="SUPFAM" id="SSF55073">
    <property type="entry name" value="Nucleotide cyclase"/>
    <property type="match status" value="1"/>
</dbReference>
<comment type="caution">
    <text evidence="3">The sequence shown here is derived from an EMBL/GenBank/DDBJ whole genome shotgun (WGS) entry which is preliminary data.</text>
</comment>
<evidence type="ECO:0000313" key="3">
    <source>
        <dbReference type="EMBL" id="MCQ4923904.1"/>
    </source>
</evidence>
<dbReference type="Proteomes" id="UP001524478">
    <property type="component" value="Unassembled WGS sequence"/>
</dbReference>
<keyword evidence="1" id="KW-1133">Transmembrane helix</keyword>
<dbReference type="NCBIfam" id="TIGR00254">
    <property type="entry name" value="GGDEF"/>
    <property type="match status" value="1"/>
</dbReference>
<keyword evidence="1" id="KW-0472">Membrane</keyword>
<evidence type="ECO:0000256" key="1">
    <source>
        <dbReference type="SAM" id="Phobius"/>
    </source>
</evidence>
<proteinExistence type="predicted"/>
<protein>
    <submittedName>
        <fullName evidence="3">GGDEF domain-containing protein</fullName>
    </submittedName>
</protein>
<dbReference type="CDD" id="cd01949">
    <property type="entry name" value="GGDEF"/>
    <property type="match status" value="1"/>
</dbReference>
<dbReference type="InterPro" id="IPR000160">
    <property type="entry name" value="GGDEF_dom"/>
</dbReference>
<dbReference type="Gene3D" id="3.30.70.270">
    <property type="match status" value="1"/>
</dbReference>
<dbReference type="PANTHER" id="PTHR45138">
    <property type="entry name" value="REGULATORY COMPONENTS OF SENSORY TRANSDUCTION SYSTEM"/>
    <property type="match status" value="1"/>
</dbReference>
<organism evidence="3 4">
    <name type="scientific">Tissierella carlieri</name>
    <dbReference type="NCBI Taxonomy" id="689904"/>
    <lineage>
        <taxon>Bacteria</taxon>
        <taxon>Bacillati</taxon>
        <taxon>Bacillota</taxon>
        <taxon>Tissierellia</taxon>
        <taxon>Tissierellales</taxon>
        <taxon>Tissierellaceae</taxon>
        <taxon>Tissierella</taxon>
    </lineage>
</organism>
<keyword evidence="1" id="KW-0812">Transmembrane</keyword>
<dbReference type="EMBL" id="JANGAC010000009">
    <property type="protein sequence ID" value="MCQ4923904.1"/>
    <property type="molecule type" value="Genomic_DNA"/>
</dbReference>
<feature type="transmembrane region" description="Helical" evidence="1">
    <location>
        <begin position="180"/>
        <end position="197"/>
    </location>
</feature>
<evidence type="ECO:0000259" key="2">
    <source>
        <dbReference type="PROSITE" id="PS50887"/>
    </source>
</evidence>
<sequence>MAEELSLKKYDNIKFYFKILIALWFVVFLSVIIYSNYEINFYVKDEVGSNAIILATYIANSLKISNEDYLFLKSLTFKELLESEINKDFEEMARTVMDVSNYKYIYIISRLEGSEKKYNNDVIYLLDAVDSVKTRREDAEDKNYYDDEIRYDIADELFKEVEKTKIPSYKVDKYKGAERVYAYVPFYTVEGNYIGLLGVDTDVYELGKIRERYVPLITVYIVINLMIGLIAFALYRYMRKVHNDLKKERHLSGIDELTHVFNRRKFNELFIELWEQAKEEKQNISIMLIDLDYFKEFNDNYGHSAGDVMLKNIGEILEKESSKYGGYVFRYGGDEFVILFPDLNIIQGEEVGNTILKAINDAKLEHPYSPIGKVQTVSIGVTSTIPKDEINIKEFFNYADTALYLSKRYGRNRVSVWKI</sequence>
<dbReference type="PROSITE" id="PS50887">
    <property type="entry name" value="GGDEF"/>
    <property type="match status" value="1"/>
</dbReference>
<reference evidence="3 4" key="1">
    <citation type="submission" date="2022-06" db="EMBL/GenBank/DDBJ databases">
        <title>Isolation of gut microbiota from human fecal samples.</title>
        <authorList>
            <person name="Pamer E.G."/>
            <person name="Barat B."/>
            <person name="Waligurski E."/>
            <person name="Medina S."/>
            <person name="Paddock L."/>
            <person name="Mostad J."/>
        </authorList>
    </citation>
    <scope>NUCLEOTIDE SEQUENCE [LARGE SCALE GENOMIC DNA]</scope>
    <source>
        <strain evidence="3 4">DFI.7.95</strain>
    </source>
</reference>
<feature type="transmembrane region" description="Helical" evidence="1">
    <location>
        <begin position="15"/>
        <end position="34"/>
    </location>
</feature>
<dbReference type="InterPro" id="IPR043128">
    <property type="entry name" value="Rev_trsase/Diguanyl_cyclase"/>
</dbReference>
<dbReference type="Pfam" id="PF00990">
    <property type="entry name" value="GGDEF"/>
    <property type="match status" value="1"/>
</dbReference>
<accession>A0ABT1SBN8</accession>
<dbReference type="SMART" id="SM00267">
    <property type="entry name" value="GGDEF"/>
    <property type="match status" value="1"/>
</dbReference>
<dbReference type="PANTHER" id="PTHR45138:SF9">
    <property type="entry name" value="DIGUANYLATE CYCLASE DGCM-RELATED"/>
    <property type="match status" value="1"/>
</dbReference>
<keyword evidence="4" id="KW-1185">Reference proteome</keyword>
<gene>
    <name evidence="3" type="ORF">NE686_12455</name>
</gene>
<dbReference type="RefSeq" id="WP_256311760.1">
    <property type="nucleotide sequence ID" value="NZ_JANGAC010000009.1"/>
</dbReference>
<evidence type="ECO:0000313" key="4">
    <source>
        <dbReference type="Proteomes" id="UP001524478"/>
    </source>
</evidence>